<dbReference type="NCBIfam" id="TIGR01409">
    <property type="entry name" value="TAT_signal_seq"/>
    <property type="match status" value="1"/>
</dbReference>
<evidence type="ECO:0000256" key="8">
    <source>
        <dbReference type="ARBA" id="ARBA00022977"/>
    </source>
</evidence>
<dbReference type="RefSeq" id="WP_263369958.1">
    <property type="nucleotide sequence ID" value="NZ_JAGSYD010000001.1"/>
</dbReference>
<dbReference type="Pfam" id="PF09084">
    <property type="entry name" value="NMT1"/>
    <property type="match status" value="1"/>
</dbReference>
<evidence type="ECO:0000256" key="7">
    <source>
        <dbReference type="ARBA" id="ARBA00022898"/>
    </source>
</evidence>
<comment type="function">
    <text evidence="1">Responsible for the formation of the pyrimidine heterocycle in the thiamine biosynthesis pathway. Catalyzes the formation of hydroxymethylpyrimidine phosphate (HMP-P) from histidine and pyridoxal phosphate (PLP). The protein uses PLP and the active site histidine to form HMP-P, generating an inactive enzyme. The enzyme can only undergo a single turnover, which suggests it is a suicide enzyme.</text>
</comment>
<keyword evidence="6" id="KW-0479">Metal-binding</keyword>
<dbReference type="PANTHER" id="PTHR31528">
    <property type="entry name" value="4-AMINO-5-HYDROXYMETHYL-2-METHYLPYRIMIDINE PHOSPHATE SYNTHASE THI11-RELATED"/>
    <property type="match status" value="1"/>
</dbReference>
<dbReference type="Gene3D" id="3.40.190.10">
    <property type="entry name" value="Periplasmic binding protein-like II"/>
    <property type="match status" value="2"/>
</dbReference>
<evidence type="ECO:0000256" key="2">
    <source>
        <dbReference type="ARBA" id="ARBA00004948"/>
    </source>
</evidence>
<evidence type="ECO:0000256" key="10">
    <source>
        <dbReference type="ARBA" id="ARBA00033171"/>
    </source>
</evidence>
<protein>
    <recommendedName>
        <fullName evidence="10">Thiamine pyrimidine synthase</fullName>
    </recommendedName>
</protein>
<keyword evidence="14" id="KW-1185">Reference proteome</keyword>
<evidence type="ECO:0000259" key="12">
    <source>
        <dbReference type="Pfam" id="PF09084"/>
    </source>
</evidence>
<gene>
    <name evidence="13" type="ORF">ACFQBQ_11885</name>
</gene>
<keyword evidence="9" id="KW-0408">Iron</keyword>
<comment type="similarity">
    <text evidence="3">Belongs to the NMT1/THI5 family.</text>
</comment>
<name>A0ABW1ZC57_9BACT</name>
<evidence type="ECO:0000256" key="3">
    <source>
        <dbReference type="ARBA" id="ARBA00009406"/>
    </source>
</evidence>
<comment type="catalytic activity">
    <reaction evidence="11">
        <text>N(6)-(pyridoxal phosphate)-L-lysyl-[4-amino-5-hydroxymethyl-2-methylpyrimidine phosphate synthase] + L-histidyl-[4-amino-5-hydroxymethyl-2-methylpyrimidine phosphate synthase] + 2 Fe(3+) + 4 H2O = L-lysyl-[4-amino-5-hydroxymethyl-2-methylpyrimidine phosphate synthase] + (2S)-2-amino-5-hydroxy-4-oxopentanoyl-[4-amino-5-hydroxymethyl-2-methylpyrimidine phosphate synthase] + 4-amino-2-methyl-5-(phosphooxymethyl)pyrimidine + 3-oxopropanoate + 2 Fe(2+) + 2 H(+)</text>
        <dbReference type="Rhea" id="RHEA:65756"/>
        <dbReference type="Rhea" id="RHEA-COMP:16892"/>
        <dbReference type="Rhea" id="RHEA-COMP:16893"/>
        <dbReference type="Rhea" id="RHEA-COMP:16894"/>
        <dbReference type="Rhea" id="RHEA-COMP:16895"/>
        <dbReference type="ChEBI" id="CHEBI:15377"/>
        <dbReference type="ChEBI" id="CHEBI:15378"/>
        <dbReference type="ChEBI" id="CHEBI:29033"/>
        <dbReference type="ChEBI" id="CHEBI:29034"/>
        <dbReference type="ChEBI" id="CHEBI:29969"/>
        <dbReference type="ChEBI" id="CHEBI:29979"/>
        <dbReference type="ChEBI" id="CHEBI:33190"/>
        <dbReference type="ChEBI" id="CHEBI:58354"/>
        <dbReference type="ChEBI" id="CHEBI:143915"/>
        <dbReference type="ChEBI" id="CHEBI:157692"/>
    </reaction>
    <physiologicalReaction direction="left-to-right" evidence="11">
        <dbReference type="Rhea" id="RHEA:65757"/>
    </physiologicalReaction>
</comment>
<evidence type="ECO:0000256" key="1">
    <source>
        <dbReference type="ARBA" id="ARBA00003469"/>
    </source>
</evidence>
<evidence type="ECO:0000313" key="14">
    <source>
        <dbReference type="Proteomes" id="UP001596391"/>
    </source>
</evidence>
<comment type="subunit">
    <text evidence="4">Homodimer.</text>
</comment>
<organism evidence="13 14">
    <name type="scientific">Granulicella cerasi</name>
    <dbReference type="NCBI Taxonomy" id="741063"/>
    <lineage>
        <taxon>Bacteria</taxon>
        <taxon>Pseudomonadati</taxon>
        <taxon>Acidobacteriota</taxon>
        <taxon>Terriglobia</taxon>
        <taxon>Terriglobales</taxon>
        <taxon>Acidobacteriaceae</taxon>
        <taxon>Granulicella</taxon>
    </lineage>
</organism>
<dbReference type="InterPro" id="IPR027939">
    <property type="entry name" value="NMT1/THI5"/>
</dbReference>
<dbReference type="PANTHER" id="PTHR31528:SF1">
    <property type="entry name" value="4-AMINO-5-HYDROXYMETHYL-2-METHYLPYRIMIDINE PHOSPHATE SYNTHASE THI11-RELATED"/>
    <property type="match status" value="1"/>
</dbReference>
<feature type="domain" description="SsuA/THI5-like" evidence="12">
    <location>
        <begin position="45"/>
        <end position="241"/>
    </location>
</feature>
<keyword evidence="8" id="KW-0784">Thiamine biosynthesis</keyword>
<evidence type="ECO:0000256" key="11">
    <source>
        <dbReference type="ARBA" id="ARBA00048179"/>
    </source>
</evidence>
<dbReference type="InterPro" id="IPR019546">
    <property type="entry name" value="TAT_signal_bac_arc"/>
</dbReference>
<dbReference type="Proteomes" id="UP001596391">
    <property type="component" value="Unassembled WGS sequence"/>
</dbReference>
<dbReference type="InterPro" id="IPR015168">
    <property type="entry name" value="SsuA/THI5"/>
</dbReference>
<evidence type="ECO:0000313" key="13">
    <source>
        <dbReference type="EMBL" id="MFC6646271.1"/>
    </source>
</evidence>
<dbReference type="SUPFAM" id="SSF53850">
    <property type="entry name" value="Periplasmic binding protein-like II"/>
    <property type="match status" value="1"/>
</dbReference>
<comment type="pathway">
    <text evidence="2">Cofactor biosynthesis; thiamine diphosphate biosynthesis.</text>
</comment>
<keyword evidence="7" id="KW-0663">Pyridoxal phosphate</keyword>
<comment type="caution">
    <text evidence="13">The sequence shown here is derived from an EMBL/GenBank/DDBJ whole genome shotgun (WGS) entry which is preliminary data.</text>
</comment>
<evidence type="ECO:0000256" key="5">
    <source>
        <dbReference type="ARBA" id="ARBA00022679"/>
    </source>
</evidence>
<reference evidence="14" key="1">
    <citation type="journal article" date="2019" name="Int. J. Syst. Evol. Microbiol.">
        <title>The Global Catalogue of Microorganisms (GCM) 10K type strain sequencing project: providing services to taxonomists for standard genome sequencing and annotation.</title>
        <authorList>
            <consortium name="The Broad Institute Genomics Platform"/>
            <consortium name="The Broad Institute Genome Sequencing Center for Infectious Disease"/>
            <person name="Wu L."/>
            <person name="Ma J."/>
        </authorList>
    </citation>
    <scope>NUCLEOTIDE SEQUENCE [LARGE SCALE GENOMIC DNA]</scope>
    <source>
        <strain evidence="14">CGMCC 1.16026</strain>
    </source>
</reference>
<sequence length="345" mass="37914">MNRRAFLKLSAASALCAGPLAGCRRQQVNHIVWALGWIPDVEYGNLWTALDRGFFTQSGARVDYFPGGPNAPQPVVMVAAGEATLGDAEWLPLTDAVLQGNDFVVIAAQFPILPTGLITLPKRPIRKPKDMVGATFLVQGPSERAELAATFSLNKLPMNYKMVPVGFSPEALLEGQGDAYFCYITNQPRTLEKMGLVKDKDFFVTPIYDLGYRVPSSLLFVERRMIRDHREQLVGFLEGLLLARQANFADVTLAPRLAAEHYGGDLGLDYEQQLSLNKGQLLLEREAGREVPFSFGDDAIKTLYAAAAATGRTHLPTPNKLFDLSMLEDAYTRLKQKGALHVASS</sequence>
<proteinExistence type="inferred from homology"/>
<accession>A0ABW1ZC57</accession>
<evidence type="ECO:0000256" key="4">
    <source>
        <dbReference type="ARBA" id="ARBA00011738"/>
    </source>
</evidence>
<keyword evidence="5" id="KW-0808">Transferase</keyword>
<evidence type="ECO:0000256" key="6">
    <source>
        <dbReference type="ARBA" id="ARBA00022723"/>
    </source>
</evidence>
<dbReference type="EMBL" id="JBHSWI010000001">
    <property type="protein sequence ID" value="MFC6646271.1"/>
    <property type="molecule type" value="Genomic_DNA"/>
</dbReference>
<evidence type="ECO:0000256" key="9">
    <source>
        <dbReference type="ARBA" id="ARBA00023004"/>
    </source>
</evidence>